<feature type="compositionally biased region" description="Polar residues" evidence="3">
    <location>
        <begin position="47"/>
        <end position="58"/>
    </location>
</feature>
<proteinExistence type="predicted"/>
<feature type="compositionally biased region" description="Acidic residues" evidence="3">
    <location>
        <begin position="34"/>
        <end position="46"/>
    </location>
</feature>
<dbReference type="InterPro" id="IPR051992">
    <property type="entry name" value="OxStress_Response_Reg"/>
</dbReference>
<sequence length="187" mass="20538">MSTVLGSIEAYNASRFESRARLLVNQVEEVKTPEEEEEEEEEEEDGCSSSTTMSSWIGMNSDDGGGCDGGEVQSSFNGRSLDTMESLQEVLPMRRGISSFYNGKSKSFTSLAEASSTSTVEEIAKPENAYTRRRRNLLAINHAWDRKRLKRPIRSSKTTLTFLAVAMASISATTTPCPCPCPLLPPP</sequence>
<evidence type="ECO:0000313" key="5">
    <source>
        <dbReference type="Proteomes" id="UP001396334"/>
    </source>
</evidence>
<evidence type="ECO:0000256" key="2">
    <source>
        <dbReference type="ARBA" id="ARBA00023242"/>
    </source>
</evidence>
<dbReference type="Proteomes" id="UP001396334">
    <property type="component" value="Unassembled WGS sequence"/>
</dbReference>
<organism evidence="4 5">
    <name type="scientific">Hibiscus sabdariffa</name>
    <name type="common">roselle</name>
    <dbReference type="NCBI Taxonomy" id="183260"/>
    <lineage>
        <taxon>Eukaryota</taxon>
        <taxon>Viridiplantae</taxon>
        <taxon>Streptophyta</taxon>
        <taxon>Embryophyta</taxon>
        <taxon>Tracheophyta</taxon>
        <taxon>Spermatophyta</taxon>
        <taxon>Magnoliopsida</taxon>
        <taxon>eudicotyledons</taxon>
        <taxon>Gunneridae</taxon>
        <taxon>Pentapetalae</taxon>
        <taxon>rosids</taxon>
        <taxon>malvids</taxon>
        <taxon>Malvales</taxon>
        <taxon>Malvaceae</taxon>
        <taxon>Malvoideae</taxon>
        <taxon>Hibiscus</taxon>
    </lineage>
</organism>
<dbReference type="PANTHER" id="PTHR33172">
    <property type="entry name" value="OS08G0516900 PROTEIN"/>
    <property type="match status" value="1"/>
</dbReference>
<comment type="caution">
    <text evidence="4">The sequence shown here is derived from an EMBL/GenBank/DDBJ whole genome shotgun (WGS) entry which is preliminary data.</text>
</comment>
<dbReference type="PANTHER" id="PTHR33172:SF37">
    <property type="entry name" value="PROTEIN OXIDATIVE STRESS 3 LIKE 1"/>
    <property type="match status" value="1"/>
</dbReference>
<evidence type="ECO:0000313" key="4">
    <source>
        <dbReference type="EMBL" id="KAK8980163.1"/>
    </source>
</evidence>
<comment type="subcellular location">
    <subcellularLocation>
        <location evidence="1">Nucleus</location>
    </subcellularLocation>
</comment>
<reference evidence="4 5" key="1">
    <citation type="journal article" date="2024" name="G3 (Bethesda)">
        <title>Genome assembly of Hibiscus sabdariffa L. provides insights into metabolisms of medicinal natural products.</title>
        <authorList>
            <person name="Kim T."/>
        </authorList>
    </citation>
    <scope>NUCLEOTIDE SEQUENCE [LARGE SCALE GENOMIC DNA]</scope>
    <source>
        <strain evidence="4">TK-2024</strain>
        <tissue evidence="4">Old leaves</tissue>
    </source>
</reference>
<name>A0ABR2NVP8_9ROSI</name>
<protein>
    <submittedName>
        <fullName evidence="4">Uncharacterized protein</fullName>
    </submittedName>
</protein>
<dbReference type="EMBL" id="JBBPBN010000097">
    <property type="protein sequence ID" value="KAK8980163.1"/>
    <property type="molecule type" value="Genomic_DNA"/>
</dbReference>
<gene>
    <name evidence="4" type="ORF">V6N11_061377</name>
</gene>
<accession>A0ABR2NVP8</accession>
<evidence type="ECO:0000256" key="1">
    <source>
        <dbReference type="ARBA" id="ARBA00004123"/>
    </source>
</evidence>
<keyword evidence="5" id="KW-1185">Reference proteome</keyword>
<feature type="region of interest" description="Disordered" evidence="3">
    <location>
        <begin position="27"/>
        <end position="79"/>
    </location>
</feature>
<evidence type="ECO:0000256" key="3">
    <source>
        <dbReference type="SAM" id="MobiDB-lite"/>
    </source>
</evidence>
<keyword evidence="2" id="KW-0539">Nucleus</keyword>